<dbReference type="PANTHER" id="PTHR30290:SF9">
    <property type="entry name" value="OLIGOPEPTIDE-BINDING PROTEIN APPA"/>
    <property type="match status" value="1"/>
</dbReference>
<evidence type="ECO:0000259" key="5">
    <source>
        <dbReference type="Pfam" id="PF00496"/>
    </source>
</evidence>
<feature type="domain" description="Solute-binding protein family 5" evidence="5">
    <location>
        <begin position="116"/>
        <end position="509"/>
    </location>
</feature>
<sequence>MKYKKLMSTVALGAVVTFGLAACGSKDSGNKNSGDKKGNGEAQDIAKFPIETKNKEKAQNGGTLDVAVAMDTSFQGLFDPAFNKDAYDVSFMEPAFEPLFGYDDKFQIDDSGVASLKLDKKAKKVTIKLIKDAKWSDGKPVVADDIIQPYLVIGDKDYPGTRYGEQMQKIVGMKDYHEGKADSISGIEKVDDKTVDITYESVDPGILTADGDGGAWQNAMPAHIFKDIAVKDIESSDAIRKHPVTFGPYKMSKITRGESVEFTPNEHYYGEKPKLDKVVFRQTPSNSVIEGLKSKKYDMVVSMPTDTYPTYKDVEGYEMLGRPEFSYSYIGFKMGKFDKEKGEVDYNPDAKMANKSLRQAMAYAVDNQAVGEKFYYGLRTGANSLIPPALGEFNDSKLKGYTLDVDKANKLLDDAGYKKKDGEEFRRDPKGEKLEIKFASMAGGETAQPLAEYYIDQWKAVGLDVKLATGRLIDFNQFYDKIQNDDPDIDVFQGAWQVSFNPSQTSLYGPKAAFNFSRFASKENTRLLNEMDSDKSFDSEYRTKIFKEWQQYAHDEAFAIPTLFRDEVRPVSNRVTDFNWDVVKGQHAWSEIGVTSDSRK</sequence>
<comment type="caution">
    <text evidence="6">The sequence shown here is derived from an EMBL/GenBank/DDBJ whole genome shotgun (WGS) entry which is preliminary data.</text>
</comment>
<dbReference type="SUPFAM" id="SSF53850">
    <property type="entry name" value="Periplasmic binding protein-like II"/>
    <property type="match status" value="1"/>
</dbReference>
<dbReference type="GO" id="GO:0043190">
    <property type="term" value="C:ATP-binding cassette (ABC) transporter complex"/>
    <property type="evidence" value="ECO:0007669"/>
    <property type="project" value="InterPro"/>
</dbReference>
<feature type="signal peptide" evidence="4">
    <location>
        <begin position="1"/>
        <end position="21"/>
    </location>
</feature>
<feature type="chain" id="PRO_5039607454" evidence="4">
    <location>
        <begin position="22"/>
        <end position="600"/>
    </location>
</feature>
<comment type="similarity">
    <text evidence="1">Belongs to the bacterial solute-binding protein 5 family.</text>
</comment>
<keyword evidence="3 4" id="KW-0732">Signal</keyword>
<name>A0A429ZXF2_9ENTE</name>
<dbReference type="PANTHER" id="PTHR30290">
    <property type="entry name" value="PERIPLASMIC BINDING COMPONENT OF ABC TRANSPORTER"/>
    <property type="match status" value="1"/>
</dbReference>
<dbReference type="AlphaFoldDB" id="A0A429ZXF2"/>
<dbReference type="Proteomes" id="UP000287857">
    <property type="component" value="Unassembled WGS sequence"/>
</dbReference>
<dbReference type="RefSeq" id="WP_125984087.1">
    <property type="nucleotide sequence ID" value="NZ_NGJS01000009.1"/>
</dbReference>
<accession>A0A429ZXF2</accession>
<dbReference type="OrthoDB" id="9796817at2"/>
<dbReference type="GO" id="GO:0042597">
    <property type="term" value="C:periplasmic space"/>
    <property type="evidence" value="ECO:0007669"/>
    <property type="project" value="UniProtKB-ARBA"/>
</dbReference>
<reference evidence="6 7" key="1">
    <citation type="submission" date="2017-05" db="EMBL/GenBank/DDBJ databases">
        <title>Vagococcus spp. assemblies.</title>
        <authorList>
            <person name="Gulvik C.A."/>
        </authorList>
    </citation>
    <scope>NUCLEOTIDE SEQUENCE [LARGE SCALE GENOMIC DNA]</scope>
    <source>
        <strain evidence="6 7">SS1995</strain>
    </source>
</reference>
<dbReference type="EMBL" id="NGJS01000009">
    <property type="protein sequence ID" value="RST98553.1"/>
    <property type="molecule type" value="Genomic_DNA"/>
</dbReference>
<keyword evidence="2" id="KW-0813">Transport</keyword>
<dbReference type="InterPro" id="IPR030678">
    <property type="entry name" value="Peptide/Ni-bd"/>
</dbReference>
<evidence type="ECO:0000313" key="6">
    <source>
        <dbReference type="EMBL" id="RST98553.1"/>
    </source>
</evidence>
<dbReference type="InterPro" id="IPR000914">
    <property type="entry name" value="SBP_5_dom"/>
</dbReference>
<dbReference type="PROSITE" id="PS51257">
    <property type="entry name" value="PROKAR_LIPOPROTEIN"/>
    <property type="match status" value="1"/>
</dbReference>
<evidence type="ECO:0000256" key="2">
    <source>
        <dbReference type="ARBA" id="ARBA00022448"/>
    </source>
</evidence>
<evidence type="ECO:0000256" key="4">
    <source>
        <dbReference type="SAM" id="SignalP"/>
    </source>
</evidence>
<evidence type="ECO:0000313" key="7">
    <source>
        <dbReference type="Proteomes" id="UP000287857"/>
    </source>
</evidence>
<protein>
    <submittedName>
        <fullName evidence="6">Oligopeptide ABC transporter substrate-binding protein</fullName>
    </submittedName>
</protein>
<dbReference type="PIRSF" id="PIRSF002741">
    <property type="entry name" value="MppA"/>
    <property type="match status" value="1"/>
</dbReference>
<dbReference type="GO" id="GO:0015833">
    <property type="term" value="P:peptide transport"/>
    <property type="evidence" value="ECO:0007669"/>
    <property type="project" value="TreeGrafter"/>
</dbReference>
<organism evidence="6 7">
    <name type="scientific">Vagococcus vulneris</name>
    <dbReference type="NCBI Taxonomy" id="1977869"/>
    <lineage>
        <taxon>Bacteria</taxon>
        <taxon>Bacillati</taxon>
        <taxon>Bacillota</taxon>
        <taxon>Bacilli</taxon>
        <taxon>Lactobacillales</taxon>
        <taxon>Enterococcaceae</taxon>
        <taxon>Vagococcus</taxon>
    </lineage>
</organism>
<dbReference type="Pfam" id="PF00496">
    <property type="entry name" value="SBP_bac_5"/>
    <property type="match status" value="1"/>
</dbReference>
<gene>
    <name evidence="6" type="ORF">CBF37_07190</name>
</gene>
<evidence type="ECO:0000256" key="3">
    <source>
        <dbReference type="ARBA" id="ARBA00022729"/>
    </source>
</evidence>
<dbReference type="InterPro" id="IPR039424">
    <property type="entry name" value="SBP_5"/>
</dbReference>
<dbReference type="Gene3D" id="3.10.105.10">
    <property type="entry name" value="Dipeptide-binding Protein, Domain 3"/>
    <property type="match status" value="1"/>
</dbReference>
<keyword evidence="7" id="KW-1185">Reference proteome</keyword>
<proteinExistence type="inferred from homology"/>
<evidence type="ECO:0000256" key="1">
    <source>
        <dbReference type="ARBA" id="ARBA00005695"/>
    </source>
</evidence>
<dbReference type="CDD" id="cd08510">
    <property type="entry name" value="PBP2_Lactococcal_OppA_like"/>
    <property type="match status" value="1"/>
</dbReference>
<dbReference type="GO" id="GO:1904680">
    <property type="term" value="F:peptide transmembrane transporter activity"/>
    <property type="evidence" value="ECO:0007669"/>
    <property type="project" value="TreeGrafter"/>
</dbReference>
<dbReference type="Gene3D" id="3.40.190.10">
    <property type="entry name" value="Periplasmic binding protein-like II"/>
    <property type="match status" value="1"/>
</dbReference>